<dbReference type="Proteomes" id="UP001056384">
    <property type="component" value="Chromosome 11"/>
</dbReference>
<reference evidence="2" key="1">
    <citation type="submission" date="2022-06" db="EMBL/GenBank/DDBJ databases">
        <title>Complete genome sequences of two strains of the flax pathogen Septoria linicola.</title>
        <authorList>
            <person name="Lapalu N."/>
            <person name="Simon A."/>
            <person name="Demenou B."/>
            <person name="Paumier D."/>
            <person name="Guillot M.-P."/>
            <person name="Gout L."/>
            <person name="Valade R."/>
        </authorList>
    </citation>
    <scope>NUCLEOTIDE SEQUENCE</scope>
    <source>
        <strain evidence="2">SE15195</strain>
    </source>
</reference>
<protein>
    <recommendedName>
        <fullName evidence="1">DUF7918 domain-containing protein</fullName>
    </recommendedName>
</protein>
<sequence>MAVTEALPGVTVEIVVNGQALHEYEDEDDAKTRAQSASYVEAQSGTSFEVRVHVKRGTHCLGNRLSFQVLIDGRYIDKFGLDNFAFKDKGFSYCFYGRLLADGLVQQPCFADLRTTDSADADGLLTAAQVKGLGAIEVNVYHKLRTADPAKTTATVFRQSAIAPAPLGAVHEKALKGQSISHNVELRTVSVSSKSKRLAFKTLHIDPNKKPAATYLFHYRSRASLQSMLLIPPSSSASQKKRFLDAIPREDLLDAQHEVLEGGANDDLKKLKGEQVETSPSRRKVHRNNQTTTIELDDNGNTIRETVQVASVTPNLCGTVTLD</sequence>
<evidence type="ECO:0000313" key="2">
    <source>
        <dbReference type="EMBL" id="USW58636.1"/>
    </source>
</evidence>
<dbReference type="OrthoDB" id="3364132at2759"/>
<dbReference type="InterPro" id="IPR057678">
    <property type="entry name" value="DUF7918"/>
</dbReference>
<feature type="domain" description="DUF7918" evidence="1">
    <location>
        <begin position="9"/>
        <end position="234"/>
    </location>
</feature>
<dbReference type="AlphaFoldDB" id="A0A9Q9EPC1"/>
<dbReference type="Pfam" id="PF25534">
    <property type="entry name" value="DUF7918"/>
    <property type="match status" value="1"/>
</dbReference>
<dbReference type="PANTHER" id="PTHR36223">
    <property type="entry name" value="BETA-LACTAMASE-TYPE TRANSPEPTIDASE FOLD DOMAIN CONTAINING PROTEIN"/>
    <property type="match status" value="1"/>
</dbReference>
<dbReference type="EMBL" id="CP099428">
    <property type="protein sequence ID" value="USW58636.1"/>
    <property type="molecule type" value="Genomic_DNA"/>
</dbReference>
<accession>A0A9Q9EPC1</accession>
<keyword evidence="3" id="KW-1185">Reference proteome</keyword>
<gene>
    <name evidence="2" type="ORF">Slin15195_G119550</name>
</gene>
<proteinExistence type="predicted"/>
<name>A0A9Q9EPC1_9PEZI</name>
<evidence type="ECO:0000259" key="1">
    <source>
        <dbReference type="Pfam" id="PF25534"/>
    </source>
</evidence>
<dbReference type="PANTHER" id="PTHR36223:SF1">
    <property type="entry name" value="TRANSCRIPTION ELONGATION FACTOR EAF N-TERMINAL DOMAIN-CONTAINING PROTEIN"/>
    <property type="match status" value="1"/>
</dbReference>
<evidence type="ECO:0000313" key="3">
    <source>
        <dbReference type="Proteomes" id="UP001056384"/>
    </source>
</evidence>
<organism evidence="2 3">
    <name type="scientific">Septoria linicola</name>
    <dbReference type="NCBI Taxonomy" id="215465"/>
    <lineage>
        <taxon>Eukaryota</taxon>
        <taxon>Fungi</taxon>
        <taxon>Dikarya</taxon>
        <taxon>Ascomycota</taxon>
        <taxon>Pezizomycotina</taxon>
        <taxon>Dothideomycetes</taxon>
        <taxon>Dothideomycetidae</taxon>
        <taxon>Mycosphaerellales</taxon>
        <taxon>Mycosphaerellaceae</taxon>
        <taxon>Septoria</taxon>
    </lineage>
</organism>